<evidence type="ECO:0000313" key="2">
    <source>
        <dbReference type="Proteomes" id="UP001157006"/>
    </source>
</evidence>
<protein>
    <submittedName>
        <fullName evidence="1">Uncharacterized protein</fullName>
    </submittedName>
</protein>
<accession>A0AAV0ZT39</accession>
<proteinExistence type="predicted"/>
<gene>
    <name evidence="1" type="ORF">VFH_II253720</name>
</gene>
<dbReference type="EMBL" id="OX451737">
    <property type="protein sequence ID" value="CAI8601051.1"/>
    <property type="molecule type" value="Genomic_DNA"/>
</dbReference>
<evidence type="ECO:0000313" key="1">
    <source>
        <dbReference type="EMBL" id="CAI8601051.1"/>
    </source>
</evidence>
<organism evidence="1 2">
    <name type="scientific">Vicia faba</name>
    <name type="common">Broad bean</name>
    <name type="synonym">Faba vulgaris</name>
    <dbReference type="NCBI Taxonomy" id="3906"/>
    <lineage>
        <taxon>Eukaryota</taxon>
        <taxon>Viridiplantae</taxon>
        <taxon>Streptophyta</taxon>
        <taxon>Embryophyta</taxon>
        <taxon>Tracheophyta</taxon>
        <taxon>Spermatophyta</taxon>
        <taxon>Magnoliopsida</taxon>
        <taxon>eudicotyledons</taxon>
        <taxon>Gunneridae</taxon>
        <taxon>Pentapetalae</taxon>
        <taxon>rosids</taxon>
        <taxon>fabids</taxon>
        <taxon>Fabales</taxon>
        <taxon>Fabaceae</taxon>
        <taxon>Papilionoideae</taxon>
        <taxon>50 kb inversion clade</taxon>
        <taxon>NPAAA clade</taxon>
        <taxon>Hologalegina</taxon>
        <taxon>IRL clade</taxon>
        <taxon>Fabeae</taxon>
        <taxon>Vicia</taxon>
    </lineage>
</organism>
<dbReference type="Gene3D" id="3.10.10.10">
    <property type="entry name" value="HIV Type 1 Reverse Transcriptase, subunit A, domain 1"/>
    <property type="match status" value="1"/>
</dbReference>
<dbReference type="Proteomes" id="UP001157006">
    <property type="component" value="Chromosome 2"/>
</dbReference>
<dbReference type="AlphaFoldDB" id="A0AAV0ZT39"/>
<sequence>MLGINTKVVSNHLTIHPSAKLVAQRKQNIGNEKMAVIDVEVSKLFNVRFITKTKYPNWLANMVANSRWHIYVDFTEVSYVLRTRTHYQTSISLSMDPLGYHNLS</sequence>
<name>A0AAV0ZT39_VICFA</name>
<keyword evidence="2" id="KW-1185">Reference proteome</keyword>
<reference evidence="1 2" key="1">
    <citation type="submission" date="2023-01" db="EMBL/GenBank/DDBJ databases">
        <authorList>
            <person name="Kreplak J."/>
        </authorList>
    </citation>
    <scope>NUCLEOTIDE SEQUENCE [LARGE SCALE GENOMIC DNA]</scope>
</reference>